<keyword evidence="4" id="KW-1185">Reference proteome</keyword>
<accession>A0A5M6C8W1</accession>
<proteinExistence type="predicted"/>
<reference evidence="3" key="1">
    <citation type="submission" date="2017-08" db="EMBL/GenBank/DDBJ databases">
        <authorList>
            <person name="Cuomo C."/>
            <person name="Billmyre B."/>
            <person name="Heitman J."/>
        </authorList>
    </citation>
    <scope>NUCLEOTIDE SEQUENCE</scope>
    <source>
        <strain evidence="3">CBS 12478</strain>
    </source>
</reference>
<dbReference type="InterPro" id="IPR005197">
    <property type="entry name" value="Glyco_hydro_71"/>
</dbReference>
<evidence type="ECO:0000256" key="2">
    <source>
        <dbReference type="SAM" id="SignalP"/>
    </source>
</evidence>
<dbReference type="RefSeq" id="XP_031864381.1">
    <property type="nucleotide sequence ID" value="XM_032001491.1"/>
</dbReference>
<sequence length="617" mass="64926">MHFSTSALALLLATLPSAFGQPATHPRRSRHGQYARDDVPIDKIVTGVNAIQSGVGVARDLAVQGATNVVGQALVADPTDVVTTTTTTTTETVYVTQTVTQGVVAPTGSASPAPSPLTSSSSAFVQALSSSSNPIDTFVSSASSDGVAPSDINGPVSLTSSAPAGSDLGSITTKSTSTGGIASAPTTVSSSAPQSTGSTSSSSSSKSKLVFAHFMVGIVSTYVESDWANDMNLAKSKGIDGFALNIGTDSYSEAQLDLAYSAAASVNGGFDLFISFDFNWYQISDVSGVAQMLKKYVNKPNQLRVDGKPFVSSFIGDGFDWSAAAQQVGEPLYAVPFFQPAGDVANNAGLSGLFSWAAWPGQLDNVPVNASMSDSRDLEYLAVTQPAGKTYMAPVSTWFSTHFGQEVSYSKNWVFKSETLWKDRWEQILSLGDKLDFLEIVTWNDYGESHYIGPYDTPHTDDGSSKWAKDLDHTAMLDFAVPYIKAFKAGSPTPIIDQDTLTYWYRPHLKSAQCDGTDICGSKPTGNEYVSDTIFVAVMTKSGGTVTVTSGSNAPVTQDVAAGVQMVEVPMGVGKQQFELKSTGGGSGSGSSTVDISSDCWNGIYNFNFHSGTVTVQ</sequence>
<dbReference type="OrthoDB" id="3257981at2759"/>
<reference evidence="3" key="2">
    <citation type="submission" date="2024-01" db="EMBL/GenBank/DDBJ databases">
        <title>Comparative genomics of Cryptococcus and Kwoniella reveals pathogenesis evolution and contrasting modes of karyotype evolution via chromosome fusion or intercentromeric recombination.</title>
        <authorList>
            <person name="Coelho M.A."/>
            <person name="David-Palma M."/>
            <person name="Shea T."/>
            <person name="Bowers K."/>
            <person name="McGinley-Smith S."/>
            <person name="Mohammad A.W."/>
            <person name="Gnirke A."/>
            <person name="Yurkov A.M."/>
            <person name="Nowrousian M."/>
            <person name="Sun S."/>
            <person name="Cuomo C.A."/>
            <person name="Heitman J."/>
        </authorList>
    </citation>
    <scope>NUCLEOTIDE SEQUENCE</scope>
    <source>
        <strain evidence="3">CBS 12478</strain>
    </source>
</reference>
<gene>
    <name evidence="3" type="ORF">CI109_103103</name>
</gene>
<dbReference type="Gene3D" id="3.20.20.80">
    <property type="entry name" value="Glycosidases"/>
    <property type="match status" value="1"/>
</dbReference>
<dbReference type="CDD" id="cd11577">
    <property type="entry name" value="GH71"/>
    <property type="match status" value="1"/>
</dbReference>
<feature type="signal peptide" evidence="2">
    <location>
        <begin position="1"/>
        <end position="20"/>
    </location>
</feature>
<evidence type="ECO:0000256" key="1">
    <source>
        <dbReference type="SAM" id="MobiDB-lite"/>
    </source>
</evidence>
<name>A0A5M6C8W1_9TREE</name>
<dbReference type="GeneID" id="43585595"/>
<dbReference type="Proteomes" id="UP000322225">
    <property type="component" value="Chromosome 5"/>
</dbReference>
<dbReference type="AlphaFoldDB" id="A0A5M6C8W1"/>
<feature type="chain" id="PRO_5044302695" evidence="2">
    <location>
        <begin position="21"/>
        <end position="617"/>
    </location>
</feature>
<feature type="compositionally biased region" description="Low complexity" evidence="1">
    <location>
        <begin position="169"/>
        <end position="204"/>
    </location>
</feature>
<dbReference type="KEGG" id="ksn:43585595"/>
<evidence type="ECO:0000313" key="4">
    <source>
        <dbReference type="Proteomes" id="UP000322225"/>
    </source>
</evidence>
<dbReference type="Pfam" id="PF03659">
    <property type="entry name" value="Glyco_hydro_71"/>
    <property type="match status" value="1"/>
</dbReference>
<evidence type="ECO:0000313" key="3">
    <source>
        <dbReference type="EMBL" id="WWD18650.1"/>
    </source>
</evidence>
<organism evidence="3 4">
    <name type="scientific">Kwoniella shandongensis</name>
    <dbReference type="NCBI Taxonomy" id="1734106"/>
    <lineage>
        <taxon>Eukaryota</taxon>
        <taxon>Fungi</taxon>
        <taxon>Dikarya</taxon>
        <taxon>Basidiomycota</taxon>
        <taxon>Agaricomycotina</taxon>
        <taxon>Tremellomycetes</taxon>
        <taxon>Tremellales</taxon>
        <taxon>Cryptococcaceae</taxon>
        <taxon>Kwoniella</taxon>
    </lineage>
</organism>
<protein>
    <submittedName>
        <fullName evidence="3">Uncharacterized protein</fullName>
    </submittedName>
</protein>
<dbReference type="EMBL" id="CP144055">
    <property type="protein sequence ID" value="WWD18650.1"/>
    <property type="molecule type" value="Genomic_DNA"/>
</dbReference>
<feature type="region of interest" description="Disordered" evidence="1">
    <location>
        <begin position="154"/>
        <end position="204"/>
    </location>
</feature>
<keyword evidence="2" id="KW-0732">Signal</keyword>
<dbReference type="GO" id="GO:0051118">
    <property type="term" value="F:glucan endo-1,3-alpha-glucosidase activity"/>
    <property type="evidence" value="ECO:0007669"/>
    <property type="project" value="InterPro"/>
</dbReference>